<accession>A0A1F6E9I3</accession>
<evidence type="ECO:0008006" key="5">
    <source>
        <dbReference type="Google" id="ProtNLM"/>
    </source>
</evidence>
<dbReference type="InterPro" id="IPR051803">
    <property type="entry name" value="TA_system_RelE-like_toxin"/>
</dbReference>
<dbReference type="Pfam" id="PF05016">
    <property type="entry name" value="ParE_toxin"/>
    <property type="match status" value="1"/>
</dbReference>
<evidence type="ECO:0000313" key="3">
    <source>
        <dbReference type="EMBL" id="OGG70359.1"/>
    </source>
</evidence>
<evidence type="ECO:0000256" key="1">
    <source>
        <dbReference type="ARBA" id="ARBA00006226"/>
    </source>
</evidence>
<sequence>MKGRVTVTAFEELAEIHAYIAKENETAARLVRSRVEELIERIFEFPLIAPALNDTGVRVFPVRPFPFLVFYTVGKREVIIRNIRYAGRMRP</sequence>
<dbReference type="Proteomes" id="UP000176914">
    <property type="component" value="Unassembled WGS sequence"/>
</dbReference>
<comment type="caution">
    <text evidence="3">The sequence shown here is derived from an EMBL/GenBank/DDBJ whole genome shotgun (WGS) entry which is preliminary data.</text>
</comment>
<dbReference type="InterPro" id="IPR007712">
    <property type="entry name" value="RelE/ParE_toxin"/>
</dbReference>
<evidence type="ECO:0000256" key="2">
    <source>
        <dbReference type="ARBA" id="ARBA00022649"/>
    </source>
</evidence>
<dbReference type="PANTHER" id="PTHR33755:SF8">
    <property type="entry name" value="TOXIN PARE2"/>
    <property type="match status" value="1"/>
</dbReference>
<gene>
    <name evidence="3" type="ORF">A3C20_03685</name>
</gene>
<reference evidence="3 4" key="1">
    <citation type="journal article" date="2016" name="Nat. Commun.">
        <title>Thousands of microbial genomes shed light on interconnected biogeochemical processes in an aquifer system.</title>
        <authorList>
            <person name="Anantharaman K."/>
            <person name="Brown C.T."/>
            <person name="Hug L.A."/>
            <person name="Sharon I."/>
            <person name="Castelle C.J."/>
            <person name="Probst A.J."/>
            <person name="Thomas B.C."/>
            <person name="Singh A."/>
            <person name="Wilkins M.J."/>
            <person name="Karaoz U."/>
            <person name="Brodie E.L."/>
            <person name="Williams K.H."/>
            <person name="Hubbard S.S."/>
            <person name="Banfield J.F."/>
        </authorList>
    </citation>
    <scope>NUCLEOTIDE SEQUENCE [LARGE SCALE GENOMIC DNA]</scope>
</reference>
<protein>
    <recommendedName>
        <fullName evidence="5">Plasmid stabilization system protein</fullName>
    </recommendedName>
</protein>
<evidence type="ECO:0000313" key="4">
    <source>
        <dbReference type="Proteomes" id="UP000176914"/>
    </source>
</evidence>
<dbReference type="Gene3D" id="3.30.2310.20">
    <property type="entry name" value="RelE-like"/>
    <property type="match status" value="1"/>
</dbReference>
<proteinExistence type="inferred from homology"/>
<name>A0A1F6E9I3_9BACT</name>
<comment type="similarity">
    <text evidence="1">Belongs to the RelE toxin family.</text>
</comment>
<keyword evidence="2" id="KW-1277">Toxin-antitoxin system</keyword>
<organism evidence="3 4">
    <name type="scientific">Candidatus Kaiserbacteria bacterium RIFCSPHIGHO2_02_FULL_55_25</name>
    <dbReference type="NCBI Taxonomy" id="1798498"/>
    <lineage>
        <taxon>Bacteria</taxon>
        <taxon>Candidatus Kaiseribacteriota</taxon>
    </lineage>
</organism>
<dbReference type="EMBL" id="MFLL01000005">
    <property type="protein sequence ID" value="OGG70359.1"/>
    <property type="molecule type" value="Genomic_DNA"/>
</dbReference>
<dbReference type="AlphaFoldDB" id="A0A1F6E9I3"/>
<dbReference type="InterPro" id="IPR035093">
    <property type="entry name" value="RelE/ParE_toxin_dom_sf"/>
</dbReference>
<dbReference type="PANTHER" id="PTHR33755">
    <property type="entry name" value="TOXIN PARE1-RELATED"/>
    <property type="match status" value="1"/>
</dbReference>